<evidence type="ECO:0000256" key="10">
    <source>
        <dbReference type="HAMAP-Rule" id="MF_01037"/>
    </source>
</evidence>
<dbReference type="Gene3D" id="3.50.50.60">
    <property type="entry name" value="FAD/NAD(P)-binding domain"/>
    <property type="match status" value="2"/>
</dbReference>
<comment type="catalytic activity">
    <reaction evidence="10">
        <text>uridine(54) in tRNA + (6R)-5,10-methylene-5,6,7,8-tetrahydrofolate + NADH + H(+) = 5-methyluridine(54) in tRNA + (6S)-5,6,7,8-tetrahydrofolate + NAD(+)</text>
        <dbReference type="Rhea" id="RHEA:16873"/>
        <dbReference type="Rhea" id="RHEA-COMP:10167"/>
        <dbReference type="Rhea" id="RHEA-COMP:10193"/>
        <dbReference type="ChEBI" id="CHEBI:15378"/>
        <dbReference type="ChEBI" id="CHEBI:15636"/>
        <dbReference type="ChEBI" id="CHEBI:57453"/>
        <dbReference type="ChEBI" id="CHEBI:57540"/>
        <dbReference type="ChEBI" id="CHEBI:57945"/>
        <dbReference type="ChEBI" id="CHEBI:65315"/>
        <dbReference type="ChEBI" id="CHEBI:74447"/>
        <dbReference type="EC" id="2.1.1.74"/>
    </reaction>
</comment>
<dbReference type="Pfam" id="PF01134">
    <property type="entry name" value="GIDA"/>
    <property type="match status" value="1"/>
</dbReference>
<dbReference type="InterPro" id="IPR002218">
    <property type="entry name" value="MnmG-rel"/>
</dbReference>
<dbReference type="NCBIfam" id="NF003739">
    <property type="entry name" value="PRK05335.1"/>
    <property type="match status" value="1"/>
</dbReference>
<keyword evidence="2 10" id="KW-0963">Cytoplasm</keyword>
<feature type="binding site" evidence="10">
    <location>
        <begin position="8"/>
        <end position="13"/>
    </location>
    <ligand>
        <name>FAD</name>
        <dbReference type="ChEBI" id="CHEBI:57692"/>
    </ligand>
</feature>
<proteinExistence type="inferred from homology"/>
<dbReference type="KEGG" id="mbq:K668_00760"/>
<accession>A0A059Y7Y4</accession>
<evidence type="ECO:0000256" key="2">
    <source>
        <dbReference type="ARBA" id="ARBA00022490"/>
    </source>
</evidence>
<comment type="catalytic activity">
    <reaction evidence="10">
        <text>uridine(54) in tRNA + (6R)-5,10-methylene-5,6,7,8-tetrahydrofolate + NADPH + H(+) = 5-methyluridine(54) in tRNA + (6S)-5,6,7,8-tetrahydrofolate + NADP(+)</text>
        <dbReference type="Rhea" id="RHEA:62372"/>
        <dbReference type="Rhea" id="RHEA-COMP:10167"/>
        <dbReference type="Rhea" id="RHEA-COMP:10193"/>
        <dbReference type="ChEBI" id="CHEBI:15378"/>
        <dbReference type="ChEBI" id="CHEBI:15636"/>
        <dbReference type="ChEBI" id="CHEBI:57453"/>
        <dbReference type="ChEBI" id="CHEBI:57783"/>
        <dbReference type="ChEBI" id="CHEBI:58349"/>
        <dbReference type="ChEBI" id="CHEBI:65315"/>
        <dbReference type="ChEBI" id="CHEBI:74447"/>
        <dbReference type="EC" id="2.1.1.74"/>
    </reaction>
</comment>
<evidence type="ECO:0000313" key="12">
    <source>
        <dbReference type="EMBL" id="AIA33742.1"/>
    </source>
</evidence>
<dbReference type="GO" id="GO:0050660">
    <property type="term" value="F:flavin adenine dinucleotide binding"/>
    <property type="evidence" value="ECO:0007669"/>
    <property type="project" value="UniProtKB-UniRule"/>
</dbReference>
<keyword evidence="7 10" id="KW-0274">FAD</keyword>
<sequence>MKKIRVIGAGISGSEVCYQLLKRNYFVELFEVKSIKKNAIQTNDLFANLAYSDSFHSNEITSAKGVLKQEMRLLDSFIIKVADYASVATEPLLVDRNKFQEYITNYLKSHKNLKIIEKEYIEIDDSIPTIIATGPLSSPALEKEIKKLVGESNFNYFDQVQPIILKRTVNWDYLQKSSNDDKLFYCFLNKAEFEHLYSLIINAEIFISPLPNEIALVHNHGFSSIETIAYKGKKELKNLLSTDELIESNDFYAVISLKQDEYNENLLRIVNFQTNIKIPWQNEIIKSIPALKNSSILRYGVMHKNDYINSANVLDDDFSLKSKPNIFFVGQLTGTDGYLEASASAIICAINVDRYLRNLPKAIPNNKTVIGSLCNYVLKANKADFQPMEANWGLVEDIHLVPYNNEGKKKLSDRALFEIKEFIKQNL</sequence>
<evidence type="ECO:0000256" key="9">
    <source>
        <dbReference type="ARBA" id="ARBA00023027"/>
    </source>
</evidence>
<dbReference type="PANTHER" id="PTHR11806">
    <property type="entry name" value="GLUCOSE INHIBITED DIVISION PROTEIN A"/>
    <property type="match status" value="1"/>
</dbReference>
<protein>
    <recommendedName>
        <fullName evidence="10">Methylenetetrahydrofolate--tRNA-(uracil-5-)-methyltransferase TrmFO</fullName>
        <ecNumber evidence="10">2.1.1.74</ecNumber>
    </recommendedName>
    <alternativeName>
        <fullName evidence="10">Folate-dependent tRNA (uracil-5-)-methyltransferase</fullName>
    </alternativeName>
    <alternativeName>
        <fullName evidence="10">Folate-dependent tRNA(M-5-U54)-methyltransferase</fullName>
    </alternativeName>
</protein>
<evidence type="ECO:0000313" key="13">
    <source>
        <dbReference type="Proteomes" id="UP000027182"/>
    </source>
</evidence>
<dbReference type="EC" id="2.1.1.74" evidence="10"/>
<keyword evidence="9 10" id="KW-0520">NAD</keyword>
<dbReference type="InterPro" id="IPR040131">
    <property type="entry name" value="MnmG_N"/>
</dbReference>
<name>A0A059Y7Y4_MYCBV</name>
<gene>
    <name evidence="10" type="primary">trmFO</name>
    <name evidence="12" type="ORF">K668_00760</name>
</gene>
<evidence type="ECO:0000256" key="5">
    <source>
        <dbReference type="ARBA" id="ARBA00022679"/>
    </source>
</evidence>
<dbReference type="HAMAP" id="MF_01037">
    <property type="entry name" value="TrmFO"/>
    <property type="match status" value="1"/>
</dbReference>
<dbReference type="GO" id="GO:0002098">
    <property type="term" value="P:tRNA wobble uridine modification"/>
    <property type="evidence" value="ECO:0007669"/>
    <property type="project" value="TreeGrafter"/>
</dbReference>
<dbReference type="InterPro" id="IPR004417">
    <property type="entry name" value="TrmFO"/>
</dbReference>
<dbReference type="GO" id="GO:0030488">
    <property type="term" value="P:tRNA methylation"/>
    <property type="evidence" value="ECO:0007669"/>
    <property type="project" value="TreeGrafter"/>
</dbReference>
<dbReference type="GO" id="GO:0047151">
    <property type="term" value="F:tRNA (uracil(54)-C5)-methyltransferase activity, 5,10-methylenetetrahydrofolate-dependent"/>
    <property type="evidence" value="ECO:0007669"/>
    <property type="project" value="UniProtKB-UniRule"/>
</dbReference>
<dbReference type="EMBL" id="CP005933">
    <property type="protein sequence ID" value="AIA33742.1"/>
    <property type="molecule type" value="Genomic_DNA"/>
</dbReference>
<dbReference type="SMR" id="A0A059Y7Y4"/>
<dbReference type="PANTHER" id="PTHR11806:SF2">
    <property type="entry name" value="METHYLENETETRAHYDROFOLATE--TRNA-(URACIL-5-)-METHYLTRANSFERASE TRMFO"/>
    <property type="match status" value="1"/>
</dbReference>
<keyword evidence="4 10" id="KW-0285">Flavoprotein</keyword>
<dbReference type="Proteomes" id="UP000027182">
    <property type="component" value="Chromosome"/>
</dbReference>
<keyword evidence="8 10" id="KW-0521">NADP</keyword>
<keyword evidence="6 10" id="KW-0819">tRNA processing</keyword>
<comment type="function">
    <text evidence="10">Catalyzes the folate-dependent formation of 5-methyl-uridine at position 54 (M-5-U54) in all tRNAs.</text>
</comment>
<comment type="similarity">
    <text evidence="10">Belongs to the MnmG family. TrmFO subfamily.</text>
</comment>
<reference evidence="12 13" key="1">
    <citation type="submission" date="2013-04" db="EMBL/GenBank/DDBJ databases">
        <authorList>
            <person name="Lin L."/>
            <person name="Zeng Z."/>
            <person name="Xie J."/>
            <person name="Luo L."/>
            <person name="Yang Z."/>
            <person name="Liang W."/>
            <person name="Lin H."/>
            <person name="Dong C."/>
            <person name="Sun Y."/>
        </authorList>
    </citation>
    <scope>NUCLEOTIDE SEQUENCE [LARGE SCALE GENOMIC DNA]</scope>
    <source>
        <strain evidence="12 13">CQ-W70</strain>
    </source>
</reference>
<comment type="cofactor">
    <cofactor evidence="1 10">
        <name>FAD</name>
        <dbReference type="ChEBI" id="CHEBI:57692"/>
    </cofactor>
</comment>
<dbReference type="SUPFAM" id="SSF51971">
    <property type="entry name" value="Nucleotide-binding domain"/>
    <property type="match status" value="1"/>
</dbReference>
<evidence type="ECO:0000259" key="11">
    <source>
        <dbReference type="Pfam" id="PF01134"/>
    </source>
</evidence>
<evidence type="ECO:0000256" key="3">
    <source>
        <dbReference type="ARBA" id="ARBA00022603"/>
    </source>
</evidence>
<dbReference type="HOGENOM" id="CLU_033057_1_0_14"/>
<dbReference type="GO" id="GO:0005829">
    <property type="term" value="C:cytosol"/>
    <property type="evidence" value="ECO:0007669"/>
    <property type="project" value="TreeGrafter"/>
</dbReference>
<dbReference type="InterPro" id="IPR036188">
    <property type="entry name" value="FAD/NAD-bd_sf"/>
</dbReference>
<keyword evidence="3 10" id="KW-0489">Methyltransferase</keyword>
<evidence type="ECO:0000256" key="6">
    <source>
        <dbReference type="ARBA" id="ARBA00022694"/>
    </source>
</evidence>
<organism evidence="12 13">
    <name type="scientific">Mycoplasmopsis bovis CQ-W70</name>
    <dbReference type="NCBI Taxonomy" id="1316930"/>
    <lineage>
        <taxon>Bacteria</taxon>
        <taxon>Bacillati</taxon>
        <taxon>Mycoplasmatota</taxon>
        <taxon>Mycoplasmoidales</taxon>
        <taxon>Metamycoplasmataceae</taxon>
        <taxon>Mycoplasmopsis</taxon>
    </lineage>
</organism>
<dbReference type="PATRIC" id="fig|1316930.3.peg.158"/>
<comment type="subcellular location">
    <subcellularLocation>
        <location evidence="10">Cytoplasm</location>
    </subcellularLocation>
</comment>
<evidence type="ECO:0000256" key="7">
    <source>
        <dbReference type="ARBA" id="ARBA00022827"/>
    </source>
</evidence>
<evidence type="ECO:0000256" key="8">
    <source>
        <dbReference type="ARBA" id="ARBA00022857"/>
    </source>
</evidence>
<evidence type="ECO:0000256" key="1">
    <source>
        <dbReference type="ARBA" id="ARBA00001974"/>
    </source>
</evidence>
<evidence type="ECO:0000256" key="4">
    <source>
        <dbReference type="ARBA" id="ARBA00022630"/>
    </source>
</evidence>
<dbReference type="AlphaFoldDB" id="A0A059Y7Y4"/>
<keyword evidence="5 10" id="KW-0808">Transferase</keyword>
<feature type="domain" description="MnmG N-terminal" evidence="11">
    <location>
        <begin position="3"/>
        <end position="358"/>
    </location>
</feature>
<dbReference type="RefSeq" id="WP_013954600.1">
    <property type="nucleotide sequence ID" value="NZ_CP005933.1"/>
</dbReference>